<name>A0ABS3FYE6_9CYAN</name>
<reference evidence="1 2" key="1">
    <citation type="submission" date="2021-03" db="EMBL/GenBank/DDBJ databases">
        <title>Metabolic Capacity of the Antarctic Cyanobacterium Phormidium pseudopriestleyi that Sustains Oxygenic Photosynthesis in the Presence of Hydrogen Sulfide.</title>
        <authorList>
            <person name="Lumian J.E."/>
            <person name="Jungblut A.D."/>
            <person name="Dillon M.L."/>
            <person name="Hawes I."/>
            <person name="Doran P.T."/>
            <person name="Mackey T.J."/>
            <person name="Dick G.J."/>
            <person name="Grettenberger C.L."/>
            <person name="Sumner D.Y."/>
        </authorList>
    </citation>
    <scope>NUCLEOTIDE SEQUENCE [LARGE SCALE GENOMIC DNA]</scope>
    <source>
        <strain evidence="1 2">FRX01</strain>
    </source>
</reference>
<comment type="caution">
    <text evidence="1">The sequence shown here is derived from an EMBL/GenBank/DDBJ whole genome shotgun (WGS) entry which is preliminary data.</text>
</comment>
<proteinExistence type="predicted"/>
<keyword evidence="2" id="KW-1185">Reference proteome</keyword>
<evidence type="ECO:0008006" key="3">
    <source>
        <dbReference type="Google" id="ProtNLM"/>
    </source>
</evidence>
<sequence length="74" mass="8211">MSSNGSSPDIIIWIYWATSTKITEVLSPRFGGLCLGVISDRGNQIERDNAQQKDECDRLGIDKIMQPGGNRDEI</sequence>
<organism evidence="1 2">
    <name type="scientific">Phormidium pseudopriestleyi FRX01</name>
    <dbReference type="NCBI Taxonomy" id="1759528"/>
    <lineage>
        <taxon>Bacteria</taxon>
        <taxon>Bacillati</taxon>
        <taxon>Cyanobacteriota</taxon>
        <taxon>Cyanophyceae</taxon>
        <taxon>Oscillatoriophycideae</taxon>
        <taxon>Oscillatoriales</taxon>
        <taxon>Oscillatoriaceae</taxon>
        <taxon>Phormidium</taxon>
    </lineage>
</organism>
<dbReference type="RefSeq" id="WP_207090549.1">
    <property type="nucleotide sequence ID" value="NZ_JAFLQW010000642.1"/>
</dbReference>
<accession>A0ABS3FYE6</accession>
<evidence type="ECO:0000313" key="1">
    <source>
        <dbReference type="EMBL" id="MBO0352131.1"/>
    </source>
</evidence>
<dbReference type="Proteomes" id="UP000664844">
    <property type="component" value="Unassembled WGS sequence"/>
</dbReference>
<protein>
    <recommendedName>
        <fullName evidence="3">Transposase</fullName>
    </recommendedName>
</protein>
<evidence type="ECO:0000313" key="2">
    <source>
        <dbReference type="Proteomes" id="UP000664844"/>
    </source>
</evidence>
<gene>
    <name evidence="1" type="ORF">J0895_24215</name>
</gene>
<dbReference type="EMBL" id="JAFLQW010000642">
    <property type="protein sequence ID" value="MBO0352131.1"/>
    <property type="molecule type" value="Genomic_DNA"/>
</dbReference>